<feature type="region of interest" description="Disordered" evidence="1">
    <location>
        <begin position="437"/>
        <end position="477"/>
    </location>
</feature>
<feature type="compositionally biased region" description="Pro residues" evidence="1">
    <location>
        <begin position="546"/>
        <end position="556"/>
    </location>
</feature>
<feature type="compositionally biased region" description="Pro residues" evidence="1">
    <location>
        <begin position="1"/>
        <end position="12"/>
    </location>
</feature>
<feature type="compositionally biased region" description="Pro residues" evidence="1">
    <location>
        <begin position="216"/>
        <end position="225"/>
    </location>
</feature>
<reference evidence="3" key="1">
    <citation type="submission" date="2025-08" db="UniProtKB">
        <authorList>
            <consortium name="RefSeq"/>
        </authorList>
    </citation>
    <scope>IDENTIFICATION</scope>
    <source>
        <tissue evidence="3">Testes</tissue>
    </source>
</reference>
<feature type="compositionally biased region" description="Basic and acidic residues" evidence="1">
    <location>
        <begin position="162"/>
        <end position="174"/>
    </location>
</feature>
<feature type="region of interest" description="Disordered" evidence="1">
    <location>
        <begin position="382"/>
        <end position="407"/>
    </location>
</feature>
<evidence type="ECO:0000313" key="3">
    <source>
        <dbReference type="RefSeq" id="XP_006815317.1"/>
    </source>
</evidence>
<proteinExistence type="predicted"/>
<feature type="region of interest" description="Disordered" evidence="1">
    <location>
        <begin position="1"/>
        <end position="78"/>
    </location>
</feature>
<feature type="region of interest" description="Disordered" evidence="1">
    <location>
        <begin position="145"/>
        <end position="174"/>
    </location>
</feature>
<accession>A0ABM0M5M6</accession>
<organism evidence="2 3">
    <name type="scientific">Saccoglossus kowalevskii</name>
    <name type="common">Acorn worm</name>
    <dbReference type="NCBI Taxonomy" id="10224"/>
    <lineage>
        <taxon>Eukaryota</taxon>
        <taxon>Metazoa</taxon>
        <taxon>Hemichordata</taxon>
        <taxon>Enteropneusta</taxon>
        <taxon>Harrimaniidae</taxon>
        <taxon>Saccoglossus</taxon>
    </lineage>
</organism>
<feature type="region of interest" description="Disordered" evidence="1">
    <location>
        <begin position="497"/>
        <end position="562"/>
    </location>
</feature>
<evidence type="ECO:0000313" key="2">
    <source>
        <dbReference type="Proteomes" id="UP000694865"/>
    </source>
</evidence>
<feature type="region of interest" description="Disordered" evidence="1">
    <location>
        <begin position="210"/>
        <end position="249"/>
    </location>
</feature>
<feature type="non-terminal residue" evidence="3">
    <location>
        <position position="1"/>
    </location>
</feature>
<evidence type="ECO:0000256" key="1">
    <source>
        <dbReference type="SAM" id="MobiDB-lite"/>
    </source>
</evidence>
<dbReference type="GeneID" id="102809719"/>
<sequence>EADDLVPPPVPVRPGSVVDSETNEIYDIPPNHEIYDVPPSAIHSDNAIRDEDTYDIPPSHRADISQSGILDDNVYDVPPSSIRNESSYDIPLSSIRNENAIDVPQSSIRNESSYDIPPSNQFANNFRERSSSTDELAHKFTEISMKNQSASRSDGSNVLNDFDQHVPPRPPQRVDKVDDEYVYLAEETYIKTSSMGAYDFVPAPRPAQMDITNVPIIPPPRPPKPSQTDNGHSPKIPSTPPPSFDDRVFLNDSTVNHTLHDRELANKLDILKKHDGASTDSSNEEDDYDVPPSNKPANYLDTLIPLQHPGNDYSNISHERPGYVDMTGGCNPHITDTYVPAGNAEVLPMDTTCTYTPMAGIRHPTPPPAAQLPMDRRPQTMIVPPPINRDNKPGRKSMGDVMTKSIPPPLTLIGTGSYYASKDGMFIQSPRTRSFRKAELLPLPDNAKDGDERCDTLESSSSSSDGDGALKDGNYIQLPMPADHQSLELYVTHDPSRTQIYENSRELQRQAPPPPPGAPSRKSKKEPPKKTSEVQYIDLALDEPSDPQPPPRPRVPASPETEYTVLDLEKTQGLQAALAQRTEELNKS</sequence>
<gene>
    <name evidence="3" type="primary">LOC102809719</name>
</gene>
<dbReference type="Proteomes" id="UP000694865">
    <property type="component" value="Unplaced"/>
</dbReference>
<feature type="compositionally biased region" description="Basic and acidic residues" evidence="1">
    <location>
        <begin position="446"/>
        <end position="456"/>
    </location>
</feature>
<feature type="compositionally biased region" description="Polar residues" evidence="1">
    <location>
        <begin position="145"/>
        <end position="159"/>
    </location>
</feature>
<name>A0ABM0M5M6_SACKO</name>
<protein>
    <submittedName>
        <fullName evidence="3">GRB2-associated-binding protein 2-like</fullName>
    </submittedName>
</protein>
<keyword evidence="2" id="KW-1185">Reference proteome</keyword>
<dbReference type="RefSeq" id="XP_006815317.1">
    <property type="nucleotide sequence ID" value="XM_006815254.1"/>
</dbReference>